<evidence type="ECO:0000313" key="3">
    <source>
        <dbReference type="Proteomes" id="UP000824890"/>
    </source>
</evidence>
<sequence>MGLILSPNSRAPYWAQPLELDAKQEAEDVVAPAIIDKSTIVISETASEDELWAEACLRVGTFNELNHSSYNIQITEDTWPSVSSRPLRIEFQERGKVLRGYPVLTLPFHFRNYNLFRGFMLCISLMGYKTELWWGALISTNAVGFLMKSLEQNHRAYLSNACVARELHCNGVGYILNEKSKGVAREWVGSSKRALSQRGKLDTSTGHNGSSSGSPSLLPPEPCPDSQALGKNMKGLEMVVTSFSSTPPIFFSSSPLSSSNLRGRFTIPSSPSSLLNGLRRHQDAKLVGTRARGGAVRVLANPNASSPPPGKVKAKKEVIMVDPVEAKRLASKQMEEIKGRERQQRRREVEAINGAWAIIGLLIGLVIEAQTGKGILAQHGQRSHEELLWISNVFERIHFSSPNIVKIHNGRFTKAADISGISGSSMALSCSGLETRVTILFTISPHILEAAGLRRAGVSHMSLVAATVVNFTSIVRMISLRFGIQKRSTIVVKMFC</sequence>
<gene>
    <name evidence="2" type="ORF">HID58_001761</name>
</gene>
<keyword evidence="3" id="KW-1185">Reference proteome</keyword>
<reference evidence="2 3" key="1">
    <citation type="submission" date="2021-05" db="EMBL/GenBank/DDBJ databases">
        <title>Genome Assembly of Synthetic Allotetraploid Brassica napus Reveals Homoeologous Exchanges between Subgenomes.</title>
        <authorList>
            <person name="Davis J.T."/>
        </authorList>
    </citation>
    <scope>NUCLEOTIDE SEQUENCE [LARGE SCALE GENOMIC DNA]</scope>
    <source>
        <strain evidence="3">cv. Da-Ae</strain>
        <tissue evidence="2">Seedling</tissue>
    </source>
</reference>
<dbReference type="Proteomes" id="UP000824890">
    <property type="component" value="Unassembled WGS sequence"/>
</dbReference>
<comment type="caution">
    <text evidence="2">The sequence shown here is derived from an EMBL/GenBank/DDBJ whole genome shotgun (WGS) entry which is preliminary data.</text>
</comment>
<evidence type="ECO:0000313" key="2">
    <source>
        <dbReference type="EMBL" id="KAH0942124.1"/>
    </source>
</evidence>
<organism evidence="2 3">
    <name type="scientific">Brassica napus</name>
    <name type="common">Rape</name>
    <dbReference type="NCBI Taxonomy" id="3708"/>
    <lineage>
        <taxon>Eukaryota</taxon>
        <taxon>Viridiplantae</taxon>
        <taxon>Streptophyta</taxon>
        <taxon>Embryophyta</taxon>
        <taxon>Tracheophyta</taxon>
        <taxon>Spermatophyta</taxon>
        <taxon>Magnoliopsida</taxon>
        <taxon>eudicotyledons</taxon>
        <taxon>Gunneridae</taxon>
        <taxon>Pentapetalae</taxon>
        <taxon>rosids</taxon>
        <taxon>malvids</taxon>
        <taxon>Brassicales</taxon>
        <taxon>Brassicaceae</taxon>
        <taxon>Brassiceae</taxon>
        <taxon>Brassica</taxon>
    </lineage>
</organism>
<name>A0ABQ8EKA3_BRANA</name>
<dbReference type="EMBL" id="JAGKQM010000001">
    <property type="protein sequence ID" value="KAH0942124.1"/>
    <property type="molecule type" value="Genomic_DNA"/>
</dbReference>
<feature type="region of interest" description="Disordered" evidence="1">
    <location>
        <begin position="194"/>
        <end position="229"/>
    </location>
</feature>
<accession>A0ABQ8EKA3</accession>
<protein>
    <submittedName>
        <fullName evidence="2">Uncharacterized protein</fullName>
    </submittedName>
</protein>
<dbReference type="PANTHER" id="PTHR37752:SF1">
    <property type="entry name" value="OS02G0610700 PROTEIN"/>
    <property type="match status" value="1"/>
</dbReference>
<proteinExistence type="predicted"/>
<dbReference type="InterPro" id="IPR053091">
    <property type="entry name" value="PSII_Assembly/Photoprotect-Rel"/>
</dbReference>
<dbReference type="PANTHER" id="PTHR37752">
    <property type="entry name" value="OS02G0610700 PROTEIN"/>
    <property type="match status" value="1"/>
</dbReference>
<evidence type="ECO:0000256" key="1">
    <source>
        <dbReference type="SAM" id="MobiDB-lite"/>
    </source>
</evidence>